<dbReference type="AlphaFoldDB" id="X1UNY8"/>
<accession>X1UNY8</accession>
<reference evidence="1" key="1">
    <citation type="journal article" date="2014" name="Front. Microbiol.">
        <title>High frequency of phylogenetically diverse reductive dehalogenase-homologous genes in deep subseafloor sedimentary metagenomes.</title>
        <authorList>
            <person name="Kawai M."/>
            <person name="Futagami T."/>
            <person name="Toyoda A."/>
            <person name="Takaki Y."/>
            <person name="Nishi S."/>
            <person name="Hori S."/>
            <person name="Arai W."/>
            <person name="Tsubouchi T."/>
            <person name="Morono Y."/>
            <person name="Uchiyama I."/>
            <person name="Ito T."/>
            <person name="Fujiyama A."/>
            <person name="Inagaki F."/>
            <person name="Takami H."/>
        </authorList>
    </citation>
    <scope>NUCLEOTIDE SEQUENCE</scope>
    <source>
        <strain evidence="1">Expedition CK06-06</strain>
    </source>
</reference>
<proteinExistence type="predicted"/>
<gene>
    <name evidence="1" type="ORF">S12H4_41278</name>
</gene>
<organism evidence="1">
    <name type="scientific">marine sediment metagenome</name>
    <dbReference type="NCBI Taxonomy" id="412755"/>
    <lineage>
        <taxon>unclassified sequences</taxon>
        <taxon>metagenomes</taxon>
        <taxon>ecological metagenomes</taxon>
    </lineage>
</organism>
<evidence type="ECO:0000313" key="1">
    <source>
        <dbReference type="EMBL" id="GAJ05317.1"/>
    </source>
</evidence>
<dbReference type="EMBL" id="BARW01025138">
    <property type="protein sequence ID" value="GAJ05317.1"/>
    <property type="molecule type" value="Genomic_DNA"/>
</dbReference>
<sequence>MSEDVYVGEEGGGEDYRQIRDIEKFDRVFASEPSIIGVRDWKFNSNSFHVYY</sequence>
<protein>
    <submittedName>
        <fullName evidence="1">Uncharacterized protein</fullName>
    </submittedName>
</protein>
<comment type="caution">
    <text evidence="1">The sequence shown here is derived from an EMBL/GenBank/DDBJ whole genome shotgun (WGS) entry which is preliminary data.</text>
</comment>
<name>X1UNY8_9ZZZZ</name>